<keyword evidence="2" id="KW-0201">Cytochrome c-type biogenesis</keyword>
<accession>A0A1I4V4D1</accession>
<evidence type="ECO:0000313" key="8">
    <source>
        <dbReference type="Proteomes" id="UP000182961"/>
    </source>
</evidence>
<dbReference type="EMBL" id="FOUT01000004">
    <property type="protein sequence ID" value="SFM96059.1"/>
    <property type="molecule type" value="Genomic_DNA"/>
</dbReference>
<dbReference type="Gene3D" id="3.40.30.10">
    <property type="entry name" value="Glutaredoxin"/>
    <property type="match status" value="1"/>
</dbReference>
<feature type="chain" id="PRO_5010260565" evidence="5">
    <location>
        <begin position="20"/>
        <end position="334"/>
    </location>
</feature>
<dbReference type="CDD" id="cd02966">
    <property type="entry name" value="TlpA_like_family"/>
    <property type="match status" value="1"/>
</dbReference>
<evidence type="ECO:0000256" key="5">
    <source>
        <dbReference type="SAM" id="SignalP"/>
    </source>
</evidence>
<evidence type="ECO:0000313" key="7">
    <source>
        <dbReference type="EMBL" id="SFM96059.1"/>
    </source>
</evidence>
<dbReference type="AlphaFoldDB" id="A0A1I4V4D1"/>
<dbReference type="InterPro" id="IPR013766">
    <property type="entry name" value="Thioredoxin_domain"/>
</dbReference>
<dbReference type="Proteomes" id="UP000182961">
    <property type="component" value="Unassembled WGS sequence"/>
</dbReference>
<evidence type="ECO:0000256" key="2">
    <source>
        <dbReference type="ARBA" id="ARBA00022748"/>
    </source>
</evidence>
<gene>
    <name evidence="7" type="ORF">SAMN05444143_104123</name>
</gene>
<dbReference type="PANTHER" id="PTHR42852">
    <property type="entry name" value="THIOL:DISULFIDE INTERCHANGE PROTEIN DSBE"/>
    <property type="match status" value="1"/>
</dbReference>
<feature type="domain" description="Thioredoxin" evidence="6">
    <location>
        <begin position="191"/>
        <end position="334"/>
    </location>
</feature>
<dbReference type="SUPFAM" id="SSF52833">
    <property type="entry name" value="Thioredoxin-like"/>
    <property type="match status" value="1"/>
</dbReference>
<evidence type="ECO:0000256" key="4">
    <source>
        <dbReference type="ARBA" id="ARBA00023284"/>
    </source>
</evidence>
<keyword evidence="7" id="KW-0413">Isomerase</keyword>
<dbReference type="GO" id="GO:0016491">
    <property type="term" value="F:oxidoreductase activity"/>
    <property type="evidence" value="ECO:0007669"/>
    <property type="project" value="InterPro"/>
</dbReference>
<reference evidence="8" key="1">
    <citation type="submission" date="2016-10" db="EMBL/GenBank/DDBJ databases">
        <authorList>
            <person name="Varghese N."/>
            <person name="Submissions S."/>
        </authorList>
    </citation>
    <scope>NUCLEOTIDE SEQUENCE [LARGE SCALE GENOMIC DNA]</scope>
    <source>
        <strain evidence="8">DSM 4002</strain>
    </source>
</reference>
<evidence type="ECO:0000256" key="1">
    <source>
        <dbReference type="ARBA" id="ARBA00004196"/>
    </source>
</evidence>
<dbReference type="eggNOG" id="COG0526">
    <property type="taxonomic scope" value="Bacteria"/>
</dbReference>
<dbReference type="RefSeq" id="WP_024979892.1">
    <property type="nucleotide sequence ID" value="NZ_CBCRUM010000003.1"/>
</dbReference>
<evidence type="ECO:0000259" key="6">
    <source>
        <dbReference type="PROSITE" id="PS51352"/>
    </source>
</evidence>
<keyword evidence="5" id="KW-0732">Signal</keyword>
<dbReference type="PROSITE" id="PS51352">
    <property type="entry name" value="THIOREDOXIN_2"/>
    <property type="match status" value="1"/>
</dbReference>
<feature type="signal peptide" evidence="5">
    <location>
        <begin position="1"/>
        <end position="19"/>
    </location>
</feature>
<sequence>MKKVLVLALLAFVSIAGFSQKKSTFVLQAEIANRNSDTLRILNRTNGKELLKMAVDKKGIFKGTVALDNGFYLLFDGKEYASLFLKNSYNLKLKMDAKQFDESIVFTGVGAVENNYLAQNTVAESKFDYNALLALDETNFATRIAEKKSADVADLASKKLDPEFVAIQKQNIEMNLASLQQYYQKIAESNKMNGAPSPTFEYDNYKGGKTKLEDFRGKFVYIDVWATWCGPCRQEIPFLKKVEEKYHDKNIVFLSMSIDKLKDVEKWKTMIKEKELGGVQVFADNDWNSKFVQEYKITGIPRFILVDPNGNIVKADAPRPSSGELHTLLDSVLK</sequence>
<keyword evidence="3" id="KW-1015">Disulfide bond</keyword>
<proteinExistence type="predicted"/>
<keyword evidence="8" id="KW-1185">Reference proteome</keyword>
<evidence type="ECO:0000256" key="3">
    <source>
        <dbReference type="ARBA" id="ARBA00023157"/>
    </source>
</evidence>
<dbReference type="InterPro" id="IPR013740">
    <property type="entry name" value="Redoxin"/>
</dbReference>
<protein>
    <submittedName>
        <fullName evidence="7">Thiol-disulfide isomerase or thioredoxin</fullName>
    </submittedName>
</protein>
<dbReference type="GO" id="GO:0030313">
    <property type="term" value="C:cell envelope"/>
    <property type="evidence" value="ECO:0007669"/>
    <property type="project" value="UniProtKB-SubCell"/>
</dbReference>
<dbReference type="InterPro" id="IPR036249">
    <property type="entry name" value="Thioredoxin-like_sf"/>
</dbReference>
<dbReference type="PANTHER" id="PTHR42852:SF6">
    <property type="entry name" value="THIOL:DISULFIDE INTERCHANGE PROTEIN DSBE"/>
    <property type="match status" value="1"/>
</dbReference>
<dbReference type="GO" id="GO:0017004">
    <property type="term" value="P:cytochrome complex assembly"/>
    <property type="evidence" value="ECO:0007669"/>
    <property type="project" value="UniProtKB-KW"/>
</dbReference>
<dbReference type="GO" id="GO:0016853">
    <property type="term" value="F:isomerase activity"/>
    <property type="evidence" value="ECO:0007669"/>
    <property type="project" value="UniProtKB-KW"/>
</dbReference>
<dbReference type="InterPro" id="IPR050553">
    <property type="entry name" value="Thioredoxin_ResA/DsbE_sf"/>
</dbReference>
<dbReference type="Pfam" id="PF08534">
    <property type="entry name" value="Redoxin"/>
    <property type="match status" value="1"/>
</dbReference>
<keyword evidence="4" id="KW-0676">Redox-active center</keyword>
<comment type="subcellular location">
    <subcellularLocation>
        <location evidence="1">Cell envelope</location>
    </subcellularLocation>
</comment>
<organism evidence="7 8">
    <name type="scientific">Flavobacterium succinicans</name>
    <dbReference type="NCBI Taxonomy" id="29536"/>
    <lineage>
        <taxon>Bacteria</taxon>
        <taxon>Pseudomonadati</taxon>
        <taxon>Bacteroidota</taxon>
        <taxon>Flavobacteriia</taxon>
        <taxon>Flavobacteriales</taxon>
        <taxon>Flavobacteriaceae</taxon>
        <taxon>Flavobacterium</taxon>
    </lineage>
</organism>
<name>A0A1I4V4D1_9FLAO</name>
<dbReference type="STRING" id="29536.FLB_15370"/>